<dbReference type="GO" id="GO:0004665">
    <property type="term" value="F:prephenate dehydrogenase (NADP+) activity"/>
    <property type="evidence" value="ECO:0007669"/>
    <property type="project" value="InterPro"/>
</dbReference>
<dbReference type="InterPro" id="IPR008927">
    <property type="entry name" value="6-PGluconate_DH-like_C_sf"/>
</dbReference>
<dbReference type="RefSeq" id="WP_247993576.1">
    <property type="nucleotide sequence ID" value="NZ_CP096019.1"/>
</dbReference>
<evidence type="ECO:0000313" key="4">
    <source>
        <dbReference type="Proteomes" id="UP000831768"/>
    </source>
</evidence>
<dbReference type="AlphaFoldDB" id="A0A8U0A219"/>
<protein>
    <submittedName>
        <fullName evidence="3">Prephenate dehydrogenase/arogenate dehydrogenase family protein</fullName>
    </submittedName>
</protein>
<reference evidence="3" key="1">
    <citation type="submission" date="2022-04" db="EMBL/GenBank/DDBJ databases">
        <title>Halocatena sp. nov., isolated from a salt lake.</title>
        <authorList>
            <person name="Cui H.-L."/>
        </authorList>
    </citation>
    <scope>NUCLEOTIDE SEQUENCE</scope>
    <source>
        <strain evidence="3">AD-1</strain>
    </source>
</reference>
<evidence type="ECO:0000259" key="2">
    <source>
        <dbReference type="PROSITE" id="PS51176"/>
    </source>
</evidence>
<dbReference type="InterPro" id="IPR046826">
    <property type="entry name" value="PDH_N"/>
</dbReference>
<dbReference type="PANTHER" id="PTHR21363">
    <property type="entry name" value="PREPHENATE DEHYDROGENASE"/>
    <property type="match status" value="1"/>
</dbReference>
<dbReference type="GeneID" id="71926435"/>
<dbReference type="GO" id="GO:0006571">
    <property type="term" value="P:tyrosine biosynthetic process"/>
    <property type="evidence" value="ECO:0007669"/>
    <property type="project" value="InterPro"/>
</dbReference>
<dbReference type="Gene3D" id="1.10.3660.10">
    <property type="entry name" value="6-phosphogluconate dehydrogenase C-terminal like domain"/>
    <property type="match status" value="1"/>
</dbReference>
<dbReference type="Gene3D" id="3.40.50.720">
    <property type="entry name" value="NAD(P)-binding Rossmann-like Domain"/>
    <property type="match status" value="1"/>
</dbReference>
<dbReference type="SUPFAM" id="SSF51735">
    <property type="entry name" value="NAD(P)-binding Rossmann-fold domains"/>
    <property type="match status" value="1"/>
</dbReference>
<accession>A0A8U0A219</accession>
<dbReference type="InterPro" id="IPR036291">
    <property type="entry name" value="NAD(P)-bd_dom_sf"/>
</dbReference>
<evidence type="ECO:0000313" key="3">
    <source>
        <dbReference type="EMBL" id="UPM42906.1"/>
    </source>
</evidence>
<gene>
    <name evidence="3" type="ORF">MW046_00270</name>
</gene>
<dbReference type="GO" id="GO:0008977">
    <property type="term" value="F:prephenate dehydrogenase (NAD+) activity"/>
    <property type="evidence" value="ECO:0007669"/>
    <property type="project" value="InterPro"/>
</dbReference>
<dbReference type="GO" id="GO:0070403">
    <property type="term" value="F:NAD+ binding"/>
    <property type="evidence" value="ECO:0007669"/>
    <property type="project" value="InterPro"/>
</dbReference>
<dbReference type="InterPro" id="IPR050812">
    <property type="entry name" value="Preph/Arog_dehydrog"/>
</dbReference>
<name>A0A8U0A219_9EURY</name>
<dbReference type="Pfam" id="PF02153">
    <property type="entry name" value="PDH_N"/>
    <property type="match status" value="1"/>
</dbReference>
<dbReference type="PROSITE" id="PS51176">
    <property type="entry name" value="PDH_ADH"/>
    <property type="match status" value="1"/>
</dbReference>
<keyword evidence="4" id="KW-1185">Reference proteome</keyword>
<dbReference type="InterPro" id="IPR003099">
    <property type="entry name" value="Prephen_DH"/>
</dbReference>
<dbReference type="PANTHER" id="PTHR21363:SF0">
    <property type="entry name" value="PREPHENATE DEHYDROGENASE [NADP(+)]"/>
    <property type="match status" value="1"/>
</dbReference>
<feature type="domain" description="Prephenate/arogenate dehydrogenase" evidence="2">
    <location>
        <begin position="1"/>
        <end position="240"/>
    </location>
</feature>
<dbReference type="Proteomes" id="UP000831768">
    <property type="component" value="Chromosome"/>
</dbReference>
<sequence>MNVLVVGAGEMGTWFGGTLHASVAYADRDRKAAESAAATTGGRAVDLDTTERFDVVCFAVPISAVSDAIATHAERATHAVVDVTGIMKPAVSAMRTHAPEHERVSLHPLFGATYAPGRIAVVSDESGPVTDRIQSTLLERGNELFETTPDEHDRSMSTVQAKTHAAILAFGLASEPVREEFHTPVSEQLSALTERVTGGDPDVYAEIQAAFGGAEDVAAATRRIAEADAETFETLYRDAR</sequence>
<dbReference type="SUPFAM" id="SSF48179">
    <property type="entry name" value="6-phosphogluconate dehydrogenase C-terminal domain-like"/>
    <property type="match status" value="1"/>
</dbReference>
<proteinExistence type="predicted"/>
<dbReference type="KEGG" id="haad:MW046_00270"/>
<keyword evidence="1" id="KW-0560">Oxidoreductase</keyword>
<dbReference type="EMBL" id="CP096019">
    <property type="protein sequence ID" value="UPM42906.1"/>
    <property type="molecule type" value="Genomic_DNA"/>
</dbReference>
<evidence type="ECO:0000256" key="1">
    <source>
        <dbReference type="ARBA" id="ARBA00023002"/>
    </source>
</evidence>
<organism evidence="3 4">
    <name type="scientific">Halocatena salina</name>
    <dbReference type="NCBI Taxonomy" id="2934340"/>
    <lineage>
        <taxon>Archaea</taxon>
        <taxon>Methanobacteriati</taxon>
        <taxon>Methanobacteriota</taxon>
        <taxon>Stenosarchaea group</taxon>
        <taxon>Halobacteria</taxon>
        <taxon>Halobacteriales</taxon>
        <taxon>Natronomonadaceae</taxon>
        <taxon>Halocatena</taxon>
    </lineage>
</organism>